<dbReference type="AlphaFoldDB" id="A0A6A2XRD6"/>
<protein>
    <recommendedName>
        <fullName evidence="5">RNase H type-1 domain-containing protein</fullName>
    </recommendedName>
</protein>
<dbReference type="InterPro" id="IPR012337">
    <property type="entry name" value="RNaseH-like_sf"/>
</dbReference>
<evidence type="ECO:0000313" key="3">
    <source>
        <dbReference type="EMBL" id="KAE8660979.1"/>
    </source>
</evidence>
<feature type="domain" description="RNase H type-1" evidence="1">
    <location>
        <begin position="171"/>
        <end position="293"/>
    </location>
</feature>
<gene>
    <name evidence="3" type="ORF">F3Y22_tig00116944pilonHSYRG00230</name>
</gene>
<dbReference type="CDD" id="cd06222">
    <property type="entry name" value="RNase_H_like"/>
    <property type="match status" value="1"/>
</dbReference>
<accession>A0A6A2XRD6</accession>
<dbReference type="Proteomes" id="UP000436088">
    <property type="component" value="Unassembled WGS sequence"/>
</dbReference>
<evidence type="ECO:0000259" key="2">
    <source>
        <dbReference type="Pfam" id="PF13966"/>
    </source>
</evidence>
<dbReference type="EMBL" id="VEPZ02001728">
    <property type="protein sequence ID" value="KAE8660979.1"/>
    <property type="molecule type" value="Genomic_DNA"/>
</dbReference>
<dbReference type="Gene3D" id="3.30.420.10">
    <property type="entry name" value="Ribonuclease H-like superfamily/Ribonuclease H"/>
    <property type="match status" value="1"/>
</dbReference>
<dbReference type="GO" id="GO:0003676">
    <property type="term" value="F:nucleic acid binding"/>
    <property type="evidence" value="ECO:0007669"/>
    <property type="project" value="InterPro"/>
</dbReference>
<dbReference type="SUPFAM" id="SSF53098">
    <property type="entry name" value="Ribonuclease H-like"/>
    <property type="match status" value="1"/>
</dbReference>
<reference evidence="3" key="1">
    <citation type="submission" date="2019-09" db="EMBL/GenBank/DDBJ databases">
        <title>Draft genome information of white flower Hibiscus syriacus.</title>
        <authorList>
            <person name="Kim Y.-M."/>
        </authorList>
    </citation>
    <scope>NUCLEOTIDE SEQUENCE [LARGE SCALE GENOMIC DNA]</scope>
    <source>
        <strain evidence="3">YM2019G1</strain>
    </source>
</reference>
<evidence type="ECO:0008006" key="5">
    <source>
        <dbReference type="Google" id="ProtNLM"/>
    </source>
</evidence>
<evidence type="ECO:0000259" key="1">
    <source>
        <dbReference type="Pfam" id="PF13456"/>
    </source>
</evidence>
<name>A0A6A2XRD6_HIBSY</name>
<dbReference type="PANTHER" id="PTHR47723">
    <property type="entry name" value="OS05G0353850 PROTEIN"/>
    <property type="match status" value="1"/>
</dbReference>
<dbReference type="InterPro" id="IPR044730">
    <property type="entry name" value="RNase_H-like_dom_plant"/>
</dbReference>
<dbReference type="InterPro" id="IPR036397">
    <property type="entry name" value="RNaseH_sf"/>
</dbReference>
<dbReference type="InterPro" id="IPR002156">
    <property type="entry name" value="RNaseH_domain"/>
</dbReference>
<dbReference type="Pfam" id="PF13966">
    <property type="entry name" value="zf-RVT"/>
    <property type="match status" value="1"/>
</dbReference>
<dbReference type="InterPro" id="IPR026960">
    <property type="entry name" value="RVT-Znf"/>
</dbReference>
<dbReference type="Pfam" id="PF13456">
    <property type="entry name" value="RVT_3"/>
    <property type="match status" value="1"/>
</dbReference>
<comment type="caution">
    <text evidence="3">The sequence shown here is derived from an EMBL/GenBank/DDBJ whole genome shotgun (WGS) entry which is preliminary data.</text>
</comment>
<proteinExistence type="predicted"/>
<dbReference type="PANTHER" id="PTHR47723:SF22">
    <property type="entry name" value="RNASE H TYPE-1 DOMAIN-CONTAINING PROTEIN"/>
    <property type="match status" value="1"/>
</dbReference>
<dbReference type="GO" id="GO:0004523">
    <property type="term" value="F:RNA-DNA hybrid ribonuclease activity"/>
    <property type="evidence" value="ECO:0007669"/>
    <property type="project" value="InterPro"/>
</dbReference>
<feature type="domain" description="Reverse transcriptase zinc-binding" evidence="2">
    <location>
        <begin position="5"/>
        <end position="83"/>
    </location>
</feature>
<keyword evidence="4" id="KW-1185">Reference proteome</keyword>
<sequence length="308" mass="34592">MMNSILNATRNTVDNDCIRWTGLAPQKVESFLWRAGQNRFPVKSELLKRGACPAESVCCALCRNSVETTDHLLCHCKVAWSVWQGWSRLWNIQAVVAESLKIFLIYWVHLPINTSLKSVVIRFCSYLWPNSIVSINDFVRCLAATSFHHVPKQRPIVGSWIAPLQGKLKFNVDAAVKGCYGDAGIGGVLRDCTESCLIRFSNSIGLSDPTGAELTAILEACKLFHSSRWCSQEELMIESDNNLTVCWIKNPKLSPSSYGDIVVKCVDFCKSFSWSVIFSFRERNQVAHDLAKEGTGRSHDLVWKLEVS</sequence>
<dbReference type="InterPro" id="IPR053151">
    <property type="entry name" value="RNase_H-like"/>
</dbReference>
<evidence type="ECO:0000313" key="4">
    <source>
        <dbReference type="Proteomes" id="UP000436088"/>
    </source>
</evidence>
<organism evidence="3 4">
    <name type="scientific">Hibiscus syriacus</name>
    <name type="common">Rose of Sharon</name>
    <dbReference type="NCBI Taxonomy" id="106335"/>
    <lineage>
        <taxon>Eukaryota</taxon>
        <taxon>Viridiplantae</taxon>
        <taxon>Streptophyta</taxon>
        <taxon>Embryophyta</taxon>
        <taxon>Tracheophyta</taxon>
        <taxon>Spermatophyta</taxon>
        <taxon>Magnoliopsida</taxon>
        <taxon>eudicotyledons</taxon>
        <taxon>Gunneridae</taxon>
        <taxon>Pentapetalae</taxon>
        <taxon>rosids</taxon>
        <taxon>malvids</taxon>
        <taxon>Malvales</taxon>
        <taxon>Malvaceae</taxon>
        <taxon>Malvoideae</taxon>
        <taxon>Hibiscus</taxon>
    </lineage>
</organism>